<feature type="region of interest" description="Disordered" evidence="1">
    <location>
        <begin position="108"/>
        <end position="128"/>
    </location>
</feature>
<accession>A0A9Q1B933</accession>
<feature type="region of interest" description="Disordered" evidence="1">
    <location>
        <begin position="226"/>
        <end position="272"/>
    </location>
</feature>
<organism evidence="3 4">
    <name type="scientific">Holothuria leucospilota</name>
    <name type="common">Black long sea cucumber</name>
    <name type="synonym">Mertensiothuria leucospilota</name>
    <dbReference type="NCBI Taxonomy" id="206669"/>
    <lineage>
        <taxon>Eukaryota</taxon>
        <taxon>Metazoa</taxon>
        <taxon>Echinodermata</taxon>
        <taxon>Eleutherozoa</taxon>
        <taxon>Echinozoa</taxon>
        <taxon>Holothuroidea</taxon>
        <taxon>Aspidochirotacea</taxon>
        <taxon>Aspidochirotida</taxon>
        <taxon>Holothuriidae</taxon>
        <taxon>Holothuria</taxon>
    </lineage>
</organism>
<dbReference type="Gene3D" id="1.10.246.90">
    <property type="entry name" value="Nop domain"/>
    <property type="match status" value="2"/>
</dbReference>
<protein>
    <submittedName>
        <fullName evidence="3">Nucleolar protein 58</fullName>
    </submittedName>
</protein>
<feature type="domain" description="Nop" evidence="2">
    <location>
        <begin position="182"/>
        <end position="218"/>
    </location>
</feature>
<dbReference type="GO" id="GO:0030515">
    <property type="term" value="F:snoRNA binding"/>
    <property type="evidence" value="ECO:0007669"/>
    <property type="project" value="InterPro"/>
</dbReference>
<dbReference type="SUPFAM" id="SSF89124">
    <property type="entry name" value="Nop domain"/>
    <property type="match status" value="2"/>
</dbReference>
<dbReference type="GO" id="GO:0031428">
    <property type="term" value="C:box C/D methylation guide snoRNP complex"/>
    <property type="evidence" value="ECO:0007669"/>
    <property type="project" value="InterPro"/>
</dbReference>
<dbReference type="InterPro" id="IPR042239">
    <property type="entry name" value="Nop_C"/>
</dbReference>
<feature type="compositionally biased region" description="Basic residues" evidence="1">
    <location>
        <begin position="261"/>
        <end position="272"/>
    </location>
</feature>
<dbReference type="Pfam" id="PF01798">
    <property type="entry name" value="Nop"/>
    <property type="match status" value="2"/>
</dbReference>
<keyword evidence="4" id="KW-1185">Reference proteome</keyword>
<sequence>MAIGCTFEESLQKAVRMIHPSVKGFAPEMPVGKAMPKDLEAAMEAAIQPLSQLLHILMSRMLAAKCSLAVRYNALGGDSSAEVGLEARAKLEAWLRFLEEKGKKVKVEDEPPEEVPVKQEPEKEEEVAEPKTVMAIGCTFEESLQKAVRMIHLSVKGFAPEMPVGKAVPIGLRGCYGGHHPISQMLAAKCSLAVRYDALGGDSSAEVGVEARAKLETWLRFLEEKGKKVKVEDEPPEEVPVKQEPEKEEEVAEPKTPSSEKKKKKKKKKSAD</sequence>
<dbReference type="Proteomes" id="UP001152320">
    <property type="component" value="Unassembled WGS sequence"/>
</dbReference>
<proteinExistence type="predicted"/>
<name>A0A9Q1B933_HOLLE</name>
<evidence type="ECO:0000259" key="2">
    <source>
        <dbReference type="Pfam" id="PF01798"/>
    </source>
</evidence>
<feature type="domain" description="Nop" evidence="2">
    <location>
        <begin position="48"/>
        <end position="93"/>
    </location>
</feature>
<dbReference type="InterPro" id="IPR036070">
    <property type="entry name" value="Nop_dom_sf"/>
</dbReference>
<dbReference type="AlphaFoldDB" id="A0A9Q1B933"/>
<comment type="caution">
    <text evidence="3">The sequence shown here is derived from an EMBL/GenBank/DDBJ whole genome shotgun (WGS) entry which is preliminary data.</text>
</comment>
<evidence type="ECO:0000313" key="3">
    <source>
        <dbReference type="EMBL" id="KAJ8018636.1"/>
    </source>
</evidence>
<gene>
    <name evidence="3" type="ORF">HOLleu_43277</name>
</gene>
<dbReference type="PANTHER" id="PTHR10894">
    <property type="entry name" value="NUCLEOLAR PROTEIN 5 NUCLEOLAR PROTEIN NOP5 NOP58"/>
    <property type="match status" value="1"/>
</dbReference>
<dbReference type="GO" id="GO:0032040">
    <property type="term" value="C:small-subunit processome"/>
    <property type="evidence" value="ECO:0007669"/>
    <property type="project" value="InterPro"/>
</dbReference>
<evidence type="ECO:0000313" key="4">
    <source>
        <dbReference type="Proteomes" id="UP001152320"/>
    </source>
</evidence>
<feature type="compositionally biased region" description="Basic and acidic residues" evidence="1">
    <location>
        <begin position="108"/>
        <end position="121"/>
    </location>
</feature>
<evidence type="ECO:0000256" key="1">
    <source>
        <dbReference type="SAM" id="MobiDB-lite"/>
    </source>
</evidence>
<dbReference type="PANTHER" id="PTHR10894:SF0">
    <property type="entry name" value="NUCLEOLAR PROTEIN 56"/>
    <property type="match status" value="1"/>
</dbReference>
<dbReference type="InterPro" id="IPR045056">
    <property type="entry name" value="Nop56/Nop58"/>
</dbReference>
<dbReference type="EMBL" id="JAIZAY010000255">
    <property type="protein sequence ID" value="KAJ8018636.1"/>
    <property type="molecule type" value="Genomic_DNA"/>
</dbReference>
<feature type="compositionally biased region" description="Basic and acidic residues" evidence="1">
    <location>
        <begin position="226"/>
        <end position="245"/>
    </location>
</feature>
<dbReference type="InterPro" id="IPR002687">
    <property type="entry name" value="Nop_dom"/>
</dbReference>
<reference evidence="3" key="1">
    <citation type="submission" date="2021-10" db="EMBL/GenBank/DDBJ databases">
        <title>Tropical sea cucumber genome reveals ecological adaptation and Cuvierian tubules defense mechanism.</title>
        <authorList>
            <person name="Chen T."/>
        </authorList>
    </citation>
    <scope>NUCLEOTIDE SEQUENCE</scope>
    <source>
        <strain evidence="3">Nanhai2018</strain>
        <tissue evidence="3">Muscle</tissue>
    </source>
</reference>